<reference evidence="3" key="1">
    <citation type="submission" date="2023-07" db="EMBL/GenBank/DDBJ databases">
        <title>30 novel species of actinomycetes from the DSMZ collection.</title>
        <authorList>
            <person name="Nouioui I."/>
        </authorList>
    </citation>
    <scope>NUCLEOTIDE SEQUENCE [LARGE SCALE GENOMIC DNA]</scope>
    <source>
        <strain evidence="3">DSM 44918</strain>
    </source>
</reference>
<gene>
    <name evidence="2" type="ORF">RNC47_11095</name>
</gene>
<comment type="caution">
    <text evidence="2">The sequence shown here is derived from an EMBL/GenBank/DDBJ whole genome shotgun (WGS) entry which is preliminary data.</text>
</comment>
<dbReference type="Proteomes" id="UP001183420">
    <property type="component" value="Unassembled WGS sequence"/>
</dbReference>
<evidence type="ECO:0000313" key="3">
    <source>
        <dbReference type="Proteomes" id="UP001183420"/>
    </source>
</evidence>
<dbReference type="Pfam" id="PF12688">
    <property type="entry name" value="TPR_5"/>
    <property type="match status" value="1"/>
</dbReference>
<dbReference type="InterPro" id="IPR041656">
    <property type="entry name" value="TPR_5"/>
</dbReference>
<dbReference type="Gene3D" id="1.25.40.10">
    <property type="entry name" value="Tetratricopeptide repeat domain"/>
    <property type="match status" value="1"/>
</dbReference>
<name>A0ABU2LP93_9ACTN</name>
<dbReference type="RefSeq" id="WP_311597953.1">
    <property type="nucleotide sequence ID" value="NZ_JAVREM010000009.1"/>
</dbReference>
<evidence type="ECO:0000313" key="2">
    <source>
        <dbReference type="EMBL" id="MDT0318883.1"/>
    </source>
</evidence>
<proteinExistence type="predicted"/>
<dbReference type="InterPro" id="IPR011990">
    <property type="entry name" value="TPR-like_helical_dom_sf"/>
</dbReference>
<keyword evidence="3" id="KW-1185">Reference proteome</keyword>
<dbReference type="SUPFAM" id="SSF48452">
    <property type="entry name" value="TPR-like"/>
    <property type="match status" value="1"/>
</dbReference>
<accession>A0ABU2LP93</accession>
<feature type="domain" description="Tetratrico peptide repeat group 5" evidence="1">
    <location>
        <begin position="47"/>
        <end position="164"/>
    </location>
</feature>
<sequence length="172" mass="18926">MHRAFHGEPNWERRVAQAWLSIDEHDEAEFRALIESLAAELPEDSALAAFERGCAHDSTGQPERAVPEYRRALELGLTGVRRRRAVCQLASSLRNLGRPEESVELLTAELARTSDLMDGAVRATLALALTDVGREREAVSVALTALAPHLPRYQRSMANYARALAEQPSTAG</sequence>
<organism evidence="2 3">
    <name type="scientific">Streptomyces millisiae</name>
    <dbReference type="NCBI Taxonomy" id="3075542"/>
    <lineage>
        <taxon>Bacteria</taxon>
        <taxon>Bacillati</taxon>
        <taxon>Actinomycetota</taxon>
        <taxon>Actinomycetes</taxon>
        <taxon>Kitasatosporales</taxon>
        <taxon>Streptomycetaceae</taxon>
        <taxon>Streptomyces</taxon>
    </lineage>
</organism>
<dbReference type="EMBL" id="JAVREM010000009">
    <property type="protein sequence ID" value="MDT0318883.1"/>
    <property type="molecule type" value="Genomic_DNA"/>
</dbReference>
<protein>
    <submittedName>
        <fullName evidence="2">Tetratricopeptide repeat protein</fullName>
    </submittedName>
</protein>
<evidence type="ECO:0000259" key="1">
    <source>
        <dbReference type="Pfam" id="PF12688"/>
    </source>
</evidence>